<dbReference type="AlphaFoldDB" id="A0A062UBV6"/>
<dbReference type="eggNOG" id="COG0308">
    <property type="taxonomic scope" value="Bacteria"/>
</dbReference>
<accession>A0A062UBV6</accession>
<dbReference type="OrthoDB" id="7623950at2"/>
<comment type="caution">
    <text evidence="1">The sequence shown here is derived from an EMBL/GenBank/DDBJ whole genome shotgun (WGS) entry which is preliminary data.</text>
</comment>
<dbReference type="STRING" id="1280946.HY29_03180"/>
<sequence length="556" mass="60529">MIRLTLFLILAFAAACSKPQPVAPEGVEQMTVTLSPQEENILATWQLPEAVTEFSFNEGDMPVSEREADWTPQGEGWVFDGQTLSREDGSDFQEFSFTLPAASMFYDRYYVPASKVGKGGWVIFANALAPAEGDFEVRFEGLPESNVIYGAGEITSPDETRDGNTLGIFYVGPAENLSMEGGILIAGPEIPDAIRTDISDNLENAVTKLTDAWEYAPEIPPAVIITYDRNWHGQSWKGGVREEVITFHLRGFDLSDNGSNFAAQLRNTSLHEAVHVWNGTLFESSENSEQSWVHEGAAEYIANRLWMDEDIFNAAVQKALNGCILRLGDHSIRDTEIASWGQTPYRCGHVVHLAAELSALQHTGKNVLGIWKDVYDATGDERVYDSATFVTAAEADGGEPFSDIMTVFNEGLTAENRAALVAHLNALGADIVPLTPEDETSDETTLSVTVLRELLIDYCDGGYGFTQMPEGFALETAQRCGDALAGDPLVSSLNGQDLLKAPVAVYFAVREACKAREPLVLTRADGTELEPLACPEGVASLPELYNVRSAGTLPPL</sequence>
<evidence type="ECO:0000313" key="1">
    <source>
        <dbReference type="EMBL" id="KCZ54089.1"/>
    </source>
</evidence>
<dbReference type="RefSeq" id="WP_155838294.1">
    <property type="nucleotide sequence ID" value="NZ_AWFF01000043.1"/>
</dbReference>
<organism evidence="1 2">
    <name type="scientific">Hyphomonas beringensis</name>
    <dbReference type="NCBI Taxonomy" id="1280946"/>
    <lineage>
        <taxon>Bacteria</taxon>
        <taxon>Pseudomonadati</taxon>
        <taxon>Pseudomonadota</taxon>
        <taxon>Alphaproteobacteria</taxon>
        <taxon>Hyphomonadales</taxon>
        <taxon>Hyphomonadaceae</taxon>
        <taxon>Hyphomonas</taxon>
    </lineage>
</organism>
<name>A0A062UBV6_9PROT</name>
<dbReference type="Proteomes" id="UP000027037">
    <property type="component" value="Unassembled WGS sequence"/>
</dbReference>
<gene>
    <name evidence="1" type="ORF">HY29_03180</name>
</gene>
<evidence type="ECO:0008006" key="3">
    <source>
        <dbReference type="Google" id="ProtNLM"/>
    </source>
</evidence>
<evidence type="ECO:0000313" key="2">
    <source>
        <dbReference type="Proteomes" id="UP000027037"/>
    </source>
</evidence>
<dbReference type="PATRIC" id="fig|1280946.3.peg.2261"/>
<reference evidence="1 2" key="1">
    <citation type="journal article" date="2014" name="Antonie Van Leeuwenhoek">
        <title>Hyphomonas beringensis sp. nov. and Hyphomonas chukchiensis sp. nov., isolated from surface seawater of the Bering Sea and Chukchi Sea.</title>
        <authorList>
            <person name="Li C."/>
            <person name="Lai Q."/>
            <person name="Li G."/>
            <person name="Dong C."/>
            <person name="Wang J."/>
            <person name="Liao Y."/>
            <person name="Shao Z."/>
        </authorList>
    </citation>
    <scope>NUCLEOTIDE SEQUENCE [LARGE SCALE GENOMIC DNA]</scope>
    <source>
        <strain evidence="1 2">25B14_1</strain>
    </source>
</reference>
<protein>
    <recommendedName>
        <fullName evidence="3">Peptidase M61 catalytic domain-containing protein</fullName>
    </recommendedName>
</protein>
<dbReference type="PROSITE" id="PS51257">
    <property type="entry name" value="PROKAR_LIPOPROTEIN"/>
    <property type="match status" value="1"/>
</dbReference>
<dbReference type="EMBL" id="AWFF01000043">
    <property type="protein sequence ID" value="KCZ54089.1"/>
    <property type="molecule type" value="Genomic_DNA"/>
</dbReference>
<proteinExistence type="predicted"/>
<keyword evidence="2" id="KW-1185">Reference proteome</keyword>